<dbReference type="GO" id="GO:0005829">
    <property type="term" value="C:cytosol"/>
    <property type="evidence" value="ECO:0007669"/>
    <property type="project" value="TreeGrafter"/>
</dbReference>
<dbReference type="SUPFAM" id="SSF49562">
    <property type="entry name" value="C2 domain (Calcium/lipid-binding domain, CaLB)"/>
    <property type="match status" value="1"/>
</dbReference>
<feature type="domain" description="C2 tensin-type" evidence="4">
    <location>
        <begin position="245"/>
        <end position="385"/>
    </location>
</feature>
<dbReference type="OrthoDB" id="16692at2759"/>
<dbReference type="InterPro" id="IPR035892">
    <property type="entry name" value="C2_domain_sf"/>
</dbReference>
<dbReference type="InterPro" id="IPR014020">
    <property type="entry name" value="Tensin_C2-dom"/>
</dbReference>
<dbReference type="InParanoid" id="A0A6P8IC30"/>
<dbReference type="InterPro" id="IPR029021">
    <property type="entry name" value="Prot-tyrosine_phosphatase-like"/>
</dbReference>
<dbReference type="SMART" id="SM01326">
    <property type="entry name" value="PTEN_C2"/>
    <property type="match status" value="1"/>
</dbReference>
<dbReference type="InterPro" id="IPR045102">
    <property type="entry name" value="PTP_VSP_TPTE"/>
</dbReference>
<accession>A0A6P8IC30</accession>
<evidence type="ECO:0000313" key="6">
    <source>
        <dbReference type="RefSeq" id="XP_031564991.1"/>
    </source>
</evidence>
<dbReference type="PROSITE" id="PS50056">
    <property type="entry name" value="TYR_PHOSPHATASE_2"/>
    <property type="match status" value="1"/>
</dbReference>
<dbReference type="RefSeq" id="XP_031564991.1">
    <property type="nucleotide sequence ID" value="XM_031709131.1"/>
</dbReference>
<dbReference type="Proteomes" id="UP000515163">
    <property type="component" value="Unplaced"/>
</dbReference>
<feature type="domain" description="Phosphatase tensin-type" evidence="3">
    <location>
        <begin position="62"/>
        <end position="238"/>
    </location>
</feature>
<dbReference type="Pfam" id="PF10409">
    <property type="entry name" value="PTEN_C2"/>
    <property type="match status" value="1"/>
</dbReference>
<reference evidence="6" key="1">
    <citation type="submission" date="2025-08" db="UniProtKB">
        <authorList>
            <consortium name="RefSeq"/>
        </authorList>
    </citation>
    <scope>IDENTIFICATION</scope>
    <source>
        <tissue evidence="6">Tentacle</tissue>
    </source>
</reference>
<name>A0A6P8IC30_ACTTE</name>
<dbReference type="InterPro" id="IPR016130">
    <property type="entry name" value="Tyr_Pase_AS"/>
</dbReference>
<gene>
    <name evidence="6" type="primary">LOC116300294</name>
</gene>
<dbReference type="SUPFAM" id="SSF52799">
    <property type="entry name" value="(Phosphotyrosine protein) phosphatases II"/>
    <property type="match status" value="1"/>
</dbReference>
<dbReference type="Pfam" id="PF22785">
    <property type="entry name" value="Tc-R-P"/>
    <property type="match status" value="1"/>
</dbReference>
<sequence>MVVVIVSFILTVIFAIITLREHSLVKLVVAARFIRILFFIRIVTGKDQLERATRRMISQNKRRYQTDGFDLDLTYVTERVIAMSFPSSGKHKLYRNPISEVVRLLDTKHQDHYKVYNMCSERSYDPALFHNRVERILIDDHNVPRLSQLLYFCHNVREWMDQDPKNVIAVHCKGGKGRTGTAICSWLLASGQFEEARQSLGFFGFRRTDYNVGKTYQGVQTPSQSRYVGYVEQIFTKLNRRMPAPVPLKLRTIKIDGISGLGNGDGRDLKLEIVINGSVVFHLSCAEPARPGQIQHFADLDKLVITLGDMDCPTLTGDIKLKFYSSSPNVPVGYDKCAFFFWFYTSFIENNRLYLRRDELDNPHKPKSWKVYKDNFAVDLTFRSP</sequence>
<proteinExistence type="predicted"/>
<protein>
    <submittedName>
        <fullName evidence="6">Phosphatidylinositol 3,4,5-trisphosphate 3-phosphatase TPTE2-like</fullName>
    </submittedName>
</protein>
<dbReference type="GeneID" id="116300294"/>
<evidence type="ECO:0000259" key="3">
    <source>
        <dbReference type="PROSITE" id="PS51181"/>
    </source>
</evidence>
<dbReference type="Gene3D" id="3.90.190.10">
    <property type="entry name" value="Protein tyrosine phosphatase superfamily"/>
    <property type="match status" value="1"/>
</dbReference>
<dbReference type="GO" id="GO:0016314">
    <property type="term" value="F:phosphatidylinositol-3,4,5-trisphosphate 3-phosphatase activity"/>
    <property type="evidence" value="ECO:0007669"/>
    <property type="project" value="TreeGrafter"/>
</dbReference>
<evidence type="ECO:0000313" key="5">
    <source>
        <dbReference type="Proteomes" id="UP000515163"/>
    </source>
</evidence>
<dbReference type="PANTHER" id="PTHR12305">
    <property type="entry name" value="PHOSPHATASE WITH HOMOLOGY TO TENSIN"/>
    <property type="match status" value="1"/>
</dbReference>
<keyword evidence="5" id="KW-1185">Reference proteome</keyword>
<dbReference type="PROSITE" id="PS00383">
    <property type="entry name" value="TYR_PHOSPHATASE_1"/>
    <property type="match status" value="1"/>
</dbReference>
<dbReference type="Gene3D" id="2.60.40.1110">
    <property type="match status" value="1"/>
</dbReference>
<dbReference type="PANTHER" id="PTHR12305:SF60">
    <property type="entry name" value="PHOSPHATIDYLINOSITOL 3,4,5-TRISPHOSPHATE 3-PHOSPHATASE TPTE2-RELATED"/>
    <property type="match status" value="1"/>
</dbReference>
<dbReference type="FunCoup" id="A0A6P8IC30">
    <property type="interactions" value="174"/>
</dbReference>
<evidence type="ECO:0000259" key="2">
    <source>
        <dbReference type="PROSITE" id="PS50056"/>
    </source>
</evidence>
<evidence type="ECO:0000256" key="1">
    <source>
        <dbReference type="ARBA" id="ARBA00022801"/>
    </source>
</evidence>
<dbReference type="FunFam" id="2.60.40.1110:FF:000004">
    <property type="entry name" value="Voltage-sensor containing phosphatase"/>
    <property type="match status" value="1"/>
</dbReference>
<evidence type="ECO:0000259" key="4">
    <source>
        <dbReference type="PROSITE" id="PS51182"/>
    </source>
</evidence>
<dbReference type="AlphaFoldDB" id="A0A6P8IC30"/>
<feature type="domain" description="Tyrosine specific protein phosphatases" evidence="2">
    <location>
        <begin position="147"/>
        <end position="207"/>
    </location>
</feature>
<dbReference type="PROSITE" id="PS51182">
    <property type="entry name" value="C2_TENSIN"/>
    <property type="match status" value="1"/>
</dbReference>
<keyword evidence="1" id="KW-0378">Hydrolase</keyword>
<dbReference type="InterPro" id="IPR000387">
    <property type="entry name" value="Tyr_Pase_dom"/>
</dbReference>
<dbReference type="InterPro" id="IPR029023">
    <property type="entry name" value="Tensin_phosphatase"/>
</dbReference>
<dbReference type="CDD" id="cd14510">
    <property type="entry name" value="PTP_VSP_TPTE"/>
    <property type="match status" value="1"/>
</dbReference>
<dbReference type="KEGG" id="aten:116300294"/>
<organism evidence="5 6">
    <name type="scientific">Actinia tenebrosa</name>
    <name type="common">Australian red waratah sea anemone</name>
    <dbReference type="NCBI Taxonomy" id="6105"/>
    <lineage>
        <taxon>Eukaryota</taxon>
        <taxon>Metazoa</taxon>
        <taxon>Cnidaria</taxon>
        <taxon>Anthozoa</taxon>
        <taxon>Hexacorallia</taxon>
        <taxon>Actiniaria</taxon>
        <taxon>Actiniidae</taxon>
        <taxon>Actinia</taxon>
    </lineage>
</organism>
<dbReference type="PROSITE" id="PS51181">
    <property type="entry name" value="PPASE_TENSIN"/>
    <property type="match status" value="1"/>
</dbReference>
<dbReference type="InterPro" id="IPR051281">
    <property type="entry name" value="Dual-spec_lipid-protein_phosph"/>
</dbReference>